<keyword evidence="4" id="KW-1185">Reference proteome</keyword>
<feature type="transmembrane region" description="Helical" evidence="2">
    <location>
        <begin position="60"/>
        <end position="81"/>
    </location>
</feature>
<feature type="region of interest" description="Disordered" evidence="1">
    <location>
        <begin position="207"/>
        <end position="322"/>
    </location>
</feature>
<feature type="compositionally biased region" description="Basic and acidic residues" evidence="1">
    <location>
        <begin position="224"/>
        <end position="235"/>
    </location>
</feature>
<organism evidence="3">
    <name type="scientific">Mytilinidion resinicola</name>
    <dbReference type="NCBI Taxonomy" id="574789"/>
    <lineage>
        <taxon>Eukaryota</taxon>
        <taxon>Fungi</taxon>
        <taxon>Dikarya</taxon>
        <taxon>Ascomycota</taxon>
        <taxon>Pezizomycotina</taxon>
        <taxon>Dothideomycetes</taxon>
        <taxon>Pleosporomycetidae</taxon>
        <taxon>Mytilinidiales</taxon>
        <taxon>Mytilinidiaceae</taxon>
        <taxon>Mytilinidion</taxon>
    </lineage>
</organism>
<dbReference type="RefSeq" id="XP_033583516.1">
    <property type="nucleotide sequence ID" value="XM_033717416.1"/>
</dbReference>
<evidence type="ECO:0000313" key="5">
    <source>
        <dbReference type="RefSeq" id="XP_033583516.1"/>
    </source>
</evidence>
<dbReference type="EMBL" id="MU003693">
    <property type="protein sequence ID" value="KAF2816552.1"/>
    <property type="molecule type" value="Genomic_DNA"/>
</dbReference>
<reference evidence="5" key="3">
    <citation type="submission" date="2025-04" db="UniProtKB">
        <authorList>
            <consortium name="RefSeq"/>
        </authorList>
    </citation>
    <scope>IDENTIFICATION</scope>
    <source>
        <strain evidence="5">CBS 304.34</strain>
    </source>
</reference>
<gene>
    <name evidence="3 5" type="ORF">BDZ99DRAFT_433910</name>
</gene>
<feature type="transmembrane region" description="Helical" evidence="2">
    <location>
        <begin position="24"/>
        <end position="48"/>
    </location>
</feature>
<reference evidence="3 5" key="1">
    <citation type="journal article" date="2020" name="Stud. Mycol.">
        <title>101 Dothideomycetes genomes: a test case for predicting lifestyles and emergence of pathogens.</title>
        <authorList>
            <person name="Haridas S."/>
            <person name="Albert R."/>
            <person name="Binder M."/>
            <person name="Bloem J."/>
            <person name="Labutti K."/>
            <person name="Salamov A."/>
            <person name="Andreopoulos B."/>
            <person name="Baker S."/>
            <person name="Barry K."/>
            <person name="Bills G."/>
            <person name="Bluhm B."/>
            <person name="Cannon C."/>
            <person name="Castanera R."/>
            <person name="Culley D."/>
            <person name="Daum C."/>
            <person name="Ezra D."/>
            <person name="Gonzalez J."/>
            <person name="Henrissat B."/>
            <person name="Kuo A."/>
            <person name="Liang C."/>
            <person name="Lipzen A."/>
            <person name="Lutzoni F."/>
            <person name="Magnuson J."/>
            <person name="Mondo S."/>
            <person name="Nolan M."/>
            <person name="Ohm R."/>
            <person name="Pangilinan J."/>
            <person name="Park H.-J."/>
            <person name="Ramirez L."/>
            <person name="Alfaro M."/>
            <person name="Sun H."/>
            <person name="Tritt A."/>
            <person name="Yoshinaga Y."/>
            <person name="Zwiers L.-H."/>
            <person name="Turgeon B."/>
            <person name="Goodwin S."/>
            <person name="Spatafora J."/>
            <person name="Crous P."/>
            <person name="Grigoriev I."/>
        </authorList>
    </citation>
    <scope>NUCLEOTIDE SEQUENCE</scope>
    <source>
        <strain evidence="3 5">CBS 304.34</strain>
    </source>
</reference>
<feature type="compositionally biased region" description="Basic and acidic residues" evidence="1">
    <location>
        <begin position="300"/>
        <end position="310"/>
    </location>
</feature>
<reference evidence="5" key="2">
    <citation type="submission" date="2020-04" db="EMBL/GenBank/DDBJ databases">
        <authorList>
            <consortium name="NCBI Genome Project"/>
        </authorList>
    </citation>
    <scope>NUCLEOTIDE SEQUENCE</scope>
    <source>
        <strain evidence="5">CBS 304.34</strain>
    </source>
</reference>
<dbReference type="AlphaFoldDB" id="A0A6A6Z625"/>
<dbReference type="GeneID" id="54458309"/>
<feature type="transmembrane region" description="Helical" evidence="2">
    <location>
        <begin position="93"/>
        <end position="113"/>
    </location>
</feature>
<evidence type="ECO:0000256" key="2">
    <source>
        <dbReference type="SAM" id="Phobius"/>
    </source>
</evidence>
<proteinExistence type="predicted"/>
<evidence type="ECO:0000313" key="4">
    <source>
        <dbReference type="Proteomes" id="UP000504636"/>
    </source>
</evidence>
<feature type="compositionally biased region" description="Polar residues" evidence="1">
    <location>
        <begin position="236"/>
        <end position="264"/>
    </location>
</feature>
<evidence type="ECO:0000256" key="1">
    <source>
        <dbReference type="SAM" id="MobiDB-lite"/>
    </source>
</evidence>
<keyword evidence="2" id="KW-1133">Transmembrane helix</keyword>
<dbReference type="OrthoDB" id="3254104at2759"/>
<protein>
    <submittedName>
        <fullName evidence="3 5">Uncharacterized protein</fullName>
    </submittedName>
</protein>
<dbReference type="Proteomes" id="UP000504636">
    <property type="component" value="Unplaced"/>
</dbReference>
<sequence>MRANNQNYRNLDDLTPPDRELVPWYWRLIAFAASWMILGGYLILPALYDKNPELRFSKTVISVLVVVLLTAGYSFTALLCFACRNEMFQAEAIFLPSLASSALGLLTILYNFVSSTRYTWNTAAIIATVLSSISAVIYGLLLIWTHRRILKIRESSSSRSQNMWSDPSFYSNFVQNMYPSARATPADRPPLSEDDLVNQQMAMLLMKSDSGPSPDASQSTFRIDLPEDREERERLANSSELLATPTISHHSNRGRSLSVNNSPNPAYDRSAWERRMEDGRGRSDIRPTPSQVSGGHSRAVSREERRREIELGSYPGQRSNGS</sequence>
<keyword evidence="2" id="KW-0812">Transmembrane</keyword>
<accession>A0A6A6Z625</accession>
<evidence type="ECO:0000313" key="3">
    <source>
        <dbReference type="EMBL" id="KAF2816552.1"/>
    </source>
</evidence>
<keyword evidence="2" id="KW-0472">Membrane</keyword>
<feature type="transmembrane region" description="Helical" evidence="2">
    <location>
        <begin position="119"/>
        <end position="144"/>
    </location>
</feature>
<feature type="compositionally biased region" description="Basic and acidic residues" evidence="1">
    <location>
        <begin position="270"/>
        <end position="285"/>
    </location>
</feature>
<name>A0A6A6Z625_9PEZI</name>